<accession>A0ABT1XKY2</accession>
<gene>
    <name evidence="1" type="ORF">NSO95_00065</name>
</gene>
<name>A0ABT1XKY2_9SPHN</name>
<reference evidence="1 2" key="1">
    <citation type="submission" date="2022-08" db="EMBL/GenBank/DDBJ databases">
        <title>Polyphasic taxonomy analysis of Qipengyuania sp.RS5-5.</title>
        <authorList>
            <person name="Xamxidin M."/>
            <person name="Wu M."/>
        </authorList>
    </citation>
    <scope>NUCLEOTIDE SEQUENCE [LARGE SCALE GENOMIC DNA]</scope>
    <source>
        <strain evidence="1 2">RS5-5</strain>
    </source>
</reference>
<comment type="caution">
    <text evidence="1">The sequence shown here is derived from an EMBL/GenBank/DDBJ whole genome shotgun (WGS) entry which is preliminary data.</text>
</comment>
<evidence type="ECO:0008006" key="3">
    <source>
        <dbReference type="Google" id="ProtNLM"/>
    </source>
</evidence>
<evidence type="ECO:0000313" key="2">
    <source>
        <dbReference type="Proteomes" id="UP001206067"/>
    </source>
</evidence>
<dbReference type="EMBL" id="JANKHH010000001">
    <property type="protein sequence ID" value="MCR2832324.1"/>
    <property type="molecule type" value="Genomic_DNA"/>
</dbReference>
<organism evidence="1 2">
    <name type="scientific">Parerythrobacter lacustris</name>
    <dbReference type="NCBI Taxonomy" id="2969984"/>
    <lineage>
        <taxon>Bacteria</taxon>
        <taxon>Pseudomonadati</taxon>
        <taxon>Pseudomonadota</taxon>
        <taxon>Alphaproteobacteria</taxon>
        <taxon>Sphingomonadales</taxon>
        <taxon>Erythrobacteraceae</taxon>
        <taxon>Parerythrobacter</taxon>
    </lineage>
</organism>
<sequence>MIFLALATFFGTQATGYEVDPLVGASWRDYSICVETRMAELGPSGAGIDDIFEAAKTQCVASRLDAYFLTEPHLEKLGPSPSGKSAQQIAIEILDDYALAAKDRARVTILRERADLAPIDVSRL</sequence>
<keyword evidence="2" id="KW-1185">Reference proteome</keyword>
<dbReference type="RefSeq" id="WP_257594089.1">
    <property type="nucleotide sequence ID" value="NZ_JANKHH010000001.1"/>
</dbReference>
<protein>
    <recommendedName>
        <fullName evidence="3">UrcA family protein</fullName>
    </recommendedName>
</protein>
<evidence type="ECO:0000313" key="1">
    <source>
        <dbReference type="EMBL" id="MCR2832324.1"/>
    </source>
</evidence>
<proteinExistence type="predicted"/>
<dbReference type="Proteomes" id="UP001206067">
    <property type="component" value="Unassembled WGS sequence"/>
</dbReference>